<dbReference type="OrthoDB" id="2095648at2759"/>
<dbReference type="Proteomes" id="UP000019116">
    <property type="component" value="Chromosome 6A"/>
</dbReference>
<dbReference type="InterPro" id="IPR032675">
    <property type="entry name" value="LRR_dom_sf"/>
</dbReference>
<evidence type="ECO:0000313" key="4">
    <source>
        <dbReference type="Proteomes" id="UP000019116"/>
    </source>
</evidence>
<dbReference type="SUPFAM" id="SSF81383">
    <property type="entry name" value="F-box domain"/>
    <property type="match status" value="1"/>
</dbReference>
<dbReference type="Gramene" id="TraesARI6A03G03205520.1">
    <property type="protein sequence ID" value="TraesARI6A03G03205520.1"/>
    <property type="gene ID" value="TraesARI6A03G03205520"/>
</dbReference>
<evidence type="ECO:0000313" key="3">
    <source>
        <dbReference type="EnsemblPlants" id="TraesCS6A02G051000.1"/>
    </source>
</evidence>
<dbReference type="PANTHER" id="PTHR38926">
    <property type="entry name" value="F-BOX DOMAIN CONTAINING PROTEIN, EXPRESSED"/>
    <property type="match status" value="1"/>
</dbReference>
<dbReference type="InterPro" id="IPR001810">
    <property type="entry name" value="F-box_dom"/>
</dbReference>
<dbReference type="Gramene" id="TraesCS6A03G0113900.1">
    <property type="protein sequence ID" value="TraesCS6A03G0113900.1.CDS"/>
    <property type="gene ID" value="TraesCS6A03G0113900"/>
</dbReference>
<dbReference type="Gramene" id="TraesCS6A02G051000.1">
    <property type="protein sequence ID" value="TraesCS6A02G051000.1"/>
    <property type="gene ID" value="TraesCS6A02G051000"/>
</dbReference>
<dbReference type="GO" id="GO:1905761">
    <property type="term" value="F:SCF ubiquitin ligase complex binding"/>
    <property type="evidence" value="ECO:0000318"/>
    <property type="project" value="GO_Central"/>
</dbReference>
<accession>A0A3B6NID2</accession>
<feature type="region of interest" description="Disordered" evidence="1">
    <location>
        <begin position="18"/>
        <end position="42"/>
    </location>
</feature>
<dbReference type="Pfam" id="PF12937">
    <property type="entry name" value="F-box-like"/>
    <property type="match status" value="1"/>
</dbReference>
<dbReference type="AlphaFoldDB" id="A0A3B6NID2"/>
<dbReference type="SUPFAM" id="SSF52047">
    <property type="entry name" value="RNI-like"/>
    <property type="match status" value="1"/>
</dbReference>
<reference evidence="3" key="1">
    <citation type="submission" date="2018-08" db="EMBL/GenBank/DDBJ databases">
        <authorList>
            <person name="Rossello M."/>
        </authorList>
    </citation>
    <scope>NUCLEOTIDE SEQUENCE [LARGE SCALE GENOMIC DNA]</scope>
    <source>
        <strain evidence="3">cv. Chinese Spring</strain>
    </source>
</reference>
<dbReference type="Gramene" id="TraesJUL6A03G03276490.1">
    <property type="protein sequence ID" value="TraesJUL6A03G03276490.1"/>
    <property type="gene ID" value="TraesJUL6A03G03276490"/>
</dbReference>
<name>A0A3B6NID2_WHEAT</name>
<sequence length="372" mass="42883">MDPPISKPVPARHIVHIAHTMPSSPPSPPPAAAPRSRRSKKKTRTYHVSVFWFTPVPLPERDWAELHPDLISCIFHKLDQAELLLGGVAGVCRSWRRAAREEPELWRCIDLRGGLWFVPPFHPKFSLEAMVRAALRLSQGQCEAFLTNLADDDILLLLAKQAPALKCLHLHRCYVSDEGFAAVIKMLPLLEELEISKCPQIYSREVYELVATACPLLKHFRHVSGKNCHAGYAITFAAPRMRKLRSLDVVGCTFGREVLLSILDNCHDLEYLNMSVCDPIAIDNPPENLAWMSMNDLYWYWSNYYNDYTGCNCCHPYKPRCNYCRTWSYLHYQDDPYYDYCYYLGDGDDVDDANLEEYENILDIKSMRRYLS</sequence>
<dbReference type="Gramene" id="TraesSTA6A03G03240370.1">
    <property type="protein sequence ID" value="TraesSTA6A03G03240370.1"/>
    <property type="gene ID" value="TraesSTA6A03G03240370"/>
</dbReference>
<keyword evidence="4" id="KW-1185">Reference proteome</keyword>
<dbReference type="Gene3D" id="1.20.1280.50">
    <property type="match status" value="1"/>
</dbReference>
<dbReference type="PANTHER" id="PTHR38926:SF43">
    <property type="entry name" value="F-BOX DOMAIN-CONTAINING PROTEIN"/>
    <property type="match status" value="1"/>
</dbReference>
<dbReference type="OMA" id="PIAIDNP"/>
<dbReference type="EnsemblPlants" id="TraesCS6A02G051000.1">
    <property type="protein sequence ID" value="TraesCS6A02G051000.1"/>
    <property type="gene ID" value="TraesCS6A02G051000"/>
</dbReference>
<feature type="domain" description="F-box" evidence="2">
    <location>
        <begin position="68"/>
        <end position="112"/>
    </location>
</feature>
<proteinExistence type="predicted"/>
<dbReference type="SMR" id="A0A3B6NID2"/>
<dbReference type="Gene3D" id="3.80.10.10">
    <property type="entry name" value="Ribonuclease Inhibitor"/>
    <property type="match status" value="1"/>
</dbReference>
<dbReference type="Gramene" id="TraesLAC6A03G03205470.1">
    <property type="protein sequence ID" value="TraesLAC6A03G03205470.1"/>
    <property type="gene ID" value="TraesLAC6A03G03205470"/>
</dbReference>
<evidence type="ECO:0000259" key="2">
    <source>
        <dbReference type="Pfam" id="PF12937"/>
    </source>
</evidence>
<organism evidence="3">
    <name type="scientific">Triticum aestivum</name>
    <name type="common">Wheat</name>
    <dbReference type="NCBI Taxonomy" id="4565"/>
    <lineage>
        <taxon>Eukaryota</taxon>
        <taxon>Viridiplantae</taxon>
        <taxon>Streptophyta</taxon>
        <taxon>Embryophyta</taxon>
        <taxon>Tracheophyta</taxon>
        <taxon>Spermatophyta</taxon>
        <taxon>Magnoliopsida</taxon>
        <taxon>Liliopsida</taxon>
        <taxon>Poales</taxon>
        <taxon>Poaceae</taxon>
        <taxon>BOP clade</taxon>
        <taxon>Pooideae</taxon>
        <taxon>Triticodae</taxon>
        <taxon>Triticeae</taxon>
        <taxon>Triticinae</taxon>
        <taxon>Triticum</taxon>
    </lineage>
</organism>
<protein>
    <recommendedName>
        <fullName evidence="2">F-box domain-containing protein</fullName>
    </recommendedName>
</protein>
<feature type="compositionally biased region" description="Pro residues" evidence="1">
    <location>
        <begin position="23"/>
        <end position="32"/>
    </location>
</feature>
<evidence type="ECO:0000256" key="1">
    <source>
        <dbReference type="SAM" id="MobiDB-lite"/>
    </source>
</evidence>
<gene>
    <name evidence="3" type="primary">LOC123130122</name>
</gene>
<dbReference type="STRING" id="4565.A0A3B6NID2"/>
<dbReference type="InterPro" id="IPR036047">
    <property type="entry name" value="F-box-like_dom_sf"/>
</dbReference>
<reference evidence="3" key="2">
    <citation type="submission" date="2018-10" db="UniProtKB">
        <authorList>
            <consortium name="EnsemblPlants"/>
        </authorList>
    </citation>
    <scope>IDENTIFICATION</scope>
</reference>